<comment type="caution">
    <text evidence="2">The sequence shown here is derived from an EMBL/GenBank/DDBJ whole genome shotgun (WGS) entry which is preliminary data.</text>
</comment>
<evidence type="ECO:0000256" key="1">
    <source>
        <dbReference type="SAM" id="Phobius"/>
    </source>
</evidence>
<protein>
    <recommendedName>
        <fullName evidence="4">Altered inheritance of mitochondria protein 19</fullName>
    </recommendedName>
</protein>
<evidence type="ECO:0000313" key="3">
    <source>
        <dbReference type="Proteomes" id="UP001642502"/>
    </source>
</evidence>
<keyword evidence="3" id="KW-1185">Reference proteome</keyword>
<keyword evidence="1" id="KW-1133">Transmembrane helix</keyword>
<accession>A0ABP0DF90</accession>
<name>A0ABP0DF90_9PEZI</name>
<proteinExistence type="predicted"/>
<feature type="transmembrane region" description="Helical" evidence="1">
    <location>
        <begin position="68"/>
        <end position="92"/>
    </location>
</feature>
<feature type="transmembrane region" description="Helical" evidence="1">
    <location>
        <begin position="27"/>
        <end position="48"/>
    </location>
</feature>
<sequence>MSSDENTVPSPAEAVGAATSSSMMEKLNAWGSSALPPMGLATLVAALHARPLQPLPLFFAPALMFAGYVNVAGYAIDAAGMTAAWSGLYVLLSLRGRRSQSGILSRAWTPASLRTSTRRINTPARRAVGAAAMALGSVNCAAGAVTYMSGNRAKETEAREERNRWGK</sequence>
<dbReference type="Proteomes" id="UP001642502">
    <property type="component" value="Unassembled WGS sequence"/>
</dbReference>
<gene>
    <name evidence="2" type="ORF">SEPCBS119000_001786</name>
</gene>
<reference evidence="2 3" key="1">
    <citation type="submission" date="2024-01" db="EMBL/GenBank/DDBJ databases">
        <authorList>
            <person name="Allen C."/>
            <person name="Tagirdzhanova G."/>
        </authorList>
    </citation>
    <scope>NUCLEOTIDE SEQUENCE [LARGE SCALE GENOMIC DNA]</scope>
    <source>
        <strain evidence="2 3">CBS 119000</strain>
    </source>
</reference>
<keyword evidence="1" id="KW-0472">Membrane</keyword>
<evidence type="ECO:0008006" key="4">
    <source>
        <dbReference type="Google" id="ProtNLM"/>
    </source>
</evidence>
<organism evidence="2 3">
    <name type="scientific">Sporothrix epigloea</name>
    <dbReference type="NCBI Taxonomy" id="1892477"/>
    <lineage>
        <taxon>Eukaryota</taxon>
        <taxon>Fungi</taxon>
        <taxon>Dikarya</taxon>
        <taxon>Ascomycota</taxon>
        <taxon>Pezizomycotina</taxon>
        <taxon>Sordariomycetes</taxon>
        <taxon>Sordariomycetidae</taxon>
        <taxon>Ophiostomatales</taxon>
        <taxon>Ophiostomataceae</taxon>
        <taxon>Sporothrix</taxon>
    </lineage>
</organism>
<evidence type="ECO:0000313" key="2">
    <source>
        <dbReference type="EMBL" id="CAK7265977.1"/>
    </source>
</evidence>
<keyword evidence="1" id="KW-0812">Transmembrane</keyword>
<dbReference type="EMBL" id="CAWUON010000015">
    <property type="protein sequence ID" value="CAK7265977.1"/>
    <property type="molecule type" value="Genomic_DNA"/>
</dbReference>